<dbReference type="CDD" id="cd03232">
    <property type="entry name" value="ABCG_PDR_domain2"/>
    <property type="match status" value="1"/>
</dbReference>
<feature type="transmembrane region" description="Helical" evidence="10">
    <location>
        <begin position="1191"/>
        <end position="1218"/>
    </location>
</feature>
<proteinExistence type="inferred from homology"/>
<dbReference type="InterPro" id="IPR034003">
    <property type="entry name" value="ABCG_PDR_2"/>
</dbReference>
<dbReference type="GO" id="GO:0140359">
    <property type="term" value="F:ABC-type transporter activity"/>
    <property type="evidence" value="ECO:0007669"/>
    <property type="project" value="InterPro"/>
</dbReference>
<feature type="domain" description="ABC transporter" evidence="11">
    <location>
        <begin position="825"/>
        <end position="1063"/>
    </location>
</feature>
<dbReference type="GO" id="GO:0005524">
    <property type="term" value="F:ATP binding"/>
    <property type="evidence" value="ECO:0007669"/>
    <property type="project" value="UniProtKB-KW"/>
</dbReference>
<dbReference type="Gene3D" id="3.40.50.300">
    <property type="entry name" value="P-loop containing nucleotide triphosphate hydrolases"/>
    <property type="match status" value="2"/>
</dbReference>
<evidence type="ECO:0000256" key="7">
    <source>
        <dbReference type="ARBA" id="ARBA00022989"/>
    </source>
</evidence>
<dbReference type="OrthoDB" id="245989at2759"/>
<evidence type="ECO:0000256" key="5">
    <source>
        <dbReference type="ARBA" id="ARBA00022741"/>
    </source>
</evidence>
<dbReference type="SUPFAM" id="SSF52540">
    <property type="entry name" value="P-loop containing nucleoside triphosphate hydrolases"/>
    <property type="match status" value="2"/>
</dbReference>
<evidence type="ECO:0000313" key="12">
    <source>
        <dbReference type="EMBL" id="KIJ43369.1"/>
    </source>
</evidence>
<dbReference type="FunFam" id="3.40.50.300:FF:000054">
    <property type="entry name" value="ABC multidrug transporter atrF"/>
    <property type="match status" value="1"/>
</dbReference>
<evidence type="ECO:0000313" key="13">
    <source>
        <dbReference type="Proteomes" id="UP000054279"/>
    </source>
</evidence>
<evidence type="ECO:0000256" key="3">
    <source>
        <dbReference type="ARBA" id="ARBA00022448"/>
    </source>
</evidence>
<feature type="transmembrane region" description="Helical" evidence="10">
    <location>
        <begin position="1424"/>
        <end position="1445"/>
    </location>
</feature>
<evidence type="ECO:0000259" key="11">
    <source>
        <dbReference type="PROSITE" id="PS50893"/>
    </source>
</evidence>
<comment type="similarity">
    <text evidence="2">Belongs to the ABC transporter superfamily. ABCG family. PDR (TC 3.A.1.205) subfamily.</text>
</comment>
<organism evidence="12 13">
    <name type="scientific">Sphaerobolus stellatus (strain SS14)</name>
    <dbReference type="NCBI Taxonomy" id="990650"/>
    <lineage>
        <taxon>Eukaryota</taxon>
        <taxon>Fungi</taxon>
        <taxon>Dikarya</taxon>
        <taxon>Basidiomycota</taxon>
        <taxon>Agaricomycotina</taxon>
        <taxon>Agaricomycetes</taxon>
        <taxon>Phallomycetidae</taxon>
        <taxon>Geastrales</taxon>
        <taxon>Sphaerobolaceae</taxon>
        <taxon>Sphaerobolus</taxon>
    </lineage>
</organism>
<feature type="domain" description="ABC transporter" evidence="11">
    <location>
        <begin position="125"/>
        <end position="365"/>
    </location>
</feature>
<feature type="transmembrane region" description="Helical" evidence="10">
    <location>
        <begin position="1301"/>
        <end position="1322"/>
    </location>
</feature>
<name>A0A0C9V8Q7_SPHS4</name>
<dbReference type="InterPro" id="IPR010929">
    <property type="entry name" value="PDR_CDR_ABC"/>
</dbReference>
<feature type="transmembrane region" description="Helical" evidence="10">
    <location>
        <begin position="590"/>
        <end position="610"/>
    </location>
</feature>
<keyword evidence="6" id="KW-0067">ATP-binding</keyword>
<feature type="transmembrane region" description="Helical" evidence="10">
    <location>
        <begin position="1273"/>
        <end position="1294"/>
    </location>
</feature>
<feature type="transmembrane region" description="Helical" evidence="10">
    <location>
        <begin position="480"/>
        <end position="501"/>
    </location>
</feature>
<dbReference type="InterPro" id="IPR013525">
    <property type="entry name" value="ABC2_TM"/>
</dbReference>
<dbReference type="GO" id="GO:0016020">
    <property type="term" value="C:membrane"/>
    <property type="evidence" value="ECO:0007669"/>
    <property type="project" value="UniProtKB-SubCell"/>
</dbReference>
<dbReference type="Pfam" id="PF00005">
    <property type="entry name" value="ABC_tran"/>
    <property type="match status" value="2"/>
</dbReference>
<dbReference type="InterPro" id="IPR003593">
    <property type="entry name" value="AAA+_ATPase"/>
</dbReference>
<comment type="subcellular location">
    <subcellularLocation>
        <location evidence="1">Membrane</location>
        <topology evidence="1">Multi-pass membrane protein</topology>
    </subcellularLocation>
</comment>
<dbReference type="PROSITE" id="PS00211">
    <property type="entry name" value="ABC_TRANSPORTER_1"/>
    <property type="match status" value="1"/>
</dbReference>
<feature type="transmembrane region" description="Helical" evidence="10">
    <location>
        <begin position="740"/>
        <end position="761"/>
    </location>
</feature>
<keyword evidence="13" id="KW-1185">Reference proteome</keyword>
<evidence type="ECO:0000256" key="10">
    <source>
        <dbReference type="SAM" id="Phobius"/>
    </source>
</evidence>
<keyword evidence="7 10" id="KW-1133">Transmembrane helix</keyword>
<evidence type="ECO:0000256" key="8">
    <source>
        <dbReference type="ARBA" id="ARBA00023136"/>
    </source>
</evidence>
<keyword evidence="4 10" id="KW-0812">Transmembrane</keyword>
<gene>
    <name evidence="12" type="ORF">M422DRAFT_169938</name>
</gene>
<sequence length="1450" mass="161997">MDNPVLDSLSNSHVDPETAQTTRVPSVVDAEESFAALERKLAGASAKQIKSNDPEKGLNEDEVFDLREYLSSVSNASADAGLHTYHKRVGVTWEDLEVIVPGGADFKIYIETFGQAVINFFLYPVRVTGRLYSKFSASKSALTGSTILYKNNGVLKPGEMCLVLGTPGAGCTTFLKSIANQREGYAYIGGDSNPPFRISDDIHIPTLTVAQTLSFALSTKTPGKRLPGVSRRDFNTDLLQTLLKMFNIRHTENTLVGDAFVRGVSGGERKRVSIAEMMATRAHVTCWDNSTRGLDASTALDYVKSLRVITDVLQQTTFVTLYQASESIYRQFDKVLVIDKGHQVYFGPADQARKYFVELGYRDLPRQTTADCLTGCTDPNERQFAAGRSASDVPSTPADLESSWRASPLFAALESDRIAYASSFSSPASEVHPDQYAFRTAVLSDKKKGVSKKSPYTLGLRDQVWALTKRQFRLRLQDRFQLFTSFGMSIILAIVLGAAFFDLQPTANGGFTRGSILFVALLTNCLDTFGEIPSQMLGRPVLYKQTNYGFFRPAAIAIANMLADMPFSATRLLIFNIIVYFMCNLHRSAGAFFTFHLFQFASFLAMQSFFRFFGVVCTNFDVAFRLSTFFLPNFISYVGYFTPVFRIKRWLFWIYYINPLSYGFGGSMNNEFMRTNLTCDSGTFVVPRNGPGVTKYPDTLGPNQICTLFGAEPGNRVVSGVNYLDKGFALEPRDIWRRDLTVLIAFFIVFLAAQILVLEYWRHGLGGAGVHVFVAEDADTKKRNELLRERKESAFLAKTKIGKEDSSAMVVSDEKAKSISSGKVFTWENLNYHVPVPGGQRRLLHNVFGYVKPGSLTALMGASGAGKTTCLGVLAQRKNIGIVSGAILVDGRPLAADFARGTAYAEQMDVHEGTATVREAMRFSAYLRQPFSVPQVEKDDYVEEIIELLELQDLADALVITLGVEARKRLTIGVELAAKPELLLFLDEPTSGLDGQSAWNLVRFLRKLADQGQAILCTIHQPSALLFESFDRLLLLERGGETVYFGDIGPDSNVIRDYFARNGAVCPSDVNPAEYMLEAIGAGVTPRVGPRDWKDVWEDSPESAKVRQDISAIHTEALARPSETNQELTKTYATPFIYQVKQVTLRSLTALWRSPDYIWTRLYVHAFVSLFVSLALLDLGNSVRDLQSRVFVIFFATVMPAIVMFQIEPAFIFNRMIFIREASSRIYSPYVFAISQLVSEIPYSILCATVYWFLFVWPVGFGHGAEGTNGLGYQFLMCIFLELFGVSLGQLIAAISPSIQVCVFGPLTMHFLSTFAGVTIPFPQMAKFWRSWLYQLTPYTRVLAGMLSTELHGLEITCNPDEFAVFNPPAGETCHTWAKEFVDVFKGYIDNPNATESCRYCQYRVGDEFFEPLNIRFENRWRDLFIVFAYFCANVIFTIIASRFLRWAKR</sequence>
<dbReference type="HOGENOM" id="CLU_000604_35_0_1"/>
<dbReference type="Pfam" id="PF19055">
    <property type="entry name" value="ABC2_membrane_7"/>
    <property type="match status" value="1"/>
</dbReference>
<dbReference type="InterPro" id="IPR003439">
    <property type="entry name" value="ABC_transporter-like_ATP-bd"/>
</dbReference>
<evidence type="ECO:0000256" key="4">
    <source>
        <dbReference type="ARBA" id="ARBA00022692"/>
    </source>
</evidence>
<dbReference type="EMBL" id="KN837123">
    <property type="protein sequence ID" value="KIJ43369.1"/>
    <property type="molecule type" value="Genomic_DNA"/>
</dbReference>
<evidence type="ECO:0000256" key="2">
    <source>
        <dbReference type="ARBA" id="ARBA00006012"/>
    </source>
</evidence>
<dbReference type="PANTHER" id="PTHR19241">
    <property type="entry name" value="ATP-BINDING CASSETTE TRANSPORTER"/>
    <property type="match status" value="1"/>
</dbReference>
<protein>
    <recommendedName>
        <fullName evidence="11">ABC transporter domain-containing protein</fullName>
    </recommendedName>
</protein>
<feature type="compositionally biased region" description="Polar residues" evidence="9">
    <location>
        <begin position="8"/>
        <end position="24"/>
    </location>
</feature>
<dbReference type="InterPro" id="IPR034001">
    <property type="entry name" value="ABCG_PDR_1"/>
</dbReference>
<accession>A0A0C9V8Q7</accession>
<feature type="transmembrane region" description="Helical" evidence="10">
    <location>
        <begin position="1230"/>
        <end position="1253"/>
    </location>
</feature>
<dbReference type="PROSITE" id="PS50893">
    <property type="entry name" value="ABC_TRANSPORTER_2"/>
    <property type="match status" value="2"/>
</dbReference>
<evidence type="ECO:0000256" key="6">
    <source>
        <dbReference type="ARBA" id="ARBA00022840"/>
    </source>
</evidence>
<dbReference type="InterPro" id="IPR043926">
    <property type="entry name" value="ABCG_dom"/>
</dbReference>
<dbReference type="GO" id="GO:0016887">
    <property type="term" value="F:ATP hydrolysis activity"/>
    <property type="evidence" value="ECO:0007669"/>
    <property type="project" value="InterPro"/>
</dbReference>
<feature type="transmembrane region" description="Helical" evidence="10">
    <location>
        <begin position="622"/>
        <end position="643"/>
    </location>
</feature>
<feature type="region of interest" description="Disordered" evidence="9">
    <location>
        <begin position="1"/>
        <end position="25"/>
    </location>
</feature>
<dbReference type="CDD" id="cd03233">
    <property type="entry name" value="ABCG_PDR_domain1"/>
    <property type="match status" value="1"/>
</dbReference>
<dbReference type="InterPro" id="IPR027417">
    <property type="entry name" value="P-loop_NTPase"/>
</dbReference>
<dbReference type="InterPro" id="IPR017871">
    <property type="entry name" value="ABC_transporter-like_CS"/>
</dbReference>
<dbReference type="Proteomes" id="UP000054279">
    <property type="component" value="Unassembled WGS sequence"/>
</dbReference>
<reference evidence="12 13" key="1">
    <citation type="submission" date="2014-06" db="EMBL/GenBank/DDBJ databases">
        <title>Evolutionary Origins and Diversification of the Mycorrhizal Mutualists.</title>
        <authorList>
            <consortium name="DOE Joint Genome Institute"/>
            <consortium name="Mycorrhizal Genomics Consortium"/>
            <person name="Kohler A."/>
            <person name="Kuo A."/>
            <person name="Nagy L.G."/>
            <person name="Floudas D."/>
            <person name="Copeland A."/>
            <person name="Barry K.W."/>
            <person name="Cichocki N."/>
            <person name="Veneault-Fourrey C."/>
            <person name="LaButti K."/>
            <person name="Lindquist E.A."/>
            <person name="Lipzen A."/>
            <person name="Lundell T."/>
            <person name="Morin E."/>
            <person name="Murat C."/>
            <person name="Riley R."/>
            <person name="Ohm R."/>
            <person name="Sun H."/>
            <person name="Tunlid A."/>
            <person name="Henrissat B."/>
            <person name="Grigoriev I.V."/>
            <person name="Hibbett D.S."/>
            <person name="Martin F."/>
        </authorList>
    </citation>
    <scope>NUCLEOTIDE SEQUENCE [LARGE SCALE GENOMIC DNA]</scope>
    <source>
        <strain evidence="12 13">SS14</strain>
    </source>
</reference>
<evidence type="ECO:0000256" key="9">
    <source>
        <dbReference type="SAM" id="MobiDB-lite"/>
    </source>
</evidence>
<dbReference type="SMART" id="SM00382">
    <property type="entry name" value="AAA"/>
    <property type="match status" value="2"/>
</dbReference>
<keyword evidence="8 10" id="KW-0472">Membrane</keyword>
<evidence type="ECO:0000256" key="1">
    <source>
        <dbReference type="ARBA" id="ARBA00004141"/>
    </source>
</evidence>
<feature type="transmembrane region" description="Helical" evidence="10">
    <location>
        <begin position="1162"/>
        <end position="1179"/>
    </location>
</feature>
<dbReference type="Pfam" id="PF06422">
    <property type="entry name" value="PDR_CDR"/>
    <property type="match status" value="1"/>
</dbReference>
<keyword evidence="5" id="KW-0547">Nucleotide-binding</keyword>
<keyword evidence="3" id="KW-0813">Transport</keyword>
<dbReference type="Pfam" id="PF01061">
    <property type="entry name" value="ABC2_membrane"/>
    <property type="match status" value="2"/>
</dbReference>